<reference evidence="2 3" key="1">
    <citation type="submission" date="2016-10" db="EMBL/GenBank/DDBJ databases">
        <authorList>
            <person name="de Groot N.N."/>
        </authorList>
    </citation>
    <scope>NUCLEOTIDE SEQUENCE [LARGE SCALE GENOMIC DNA]</scope>
    <source>
        <strain evidence="2 3">CGMCC 4.1877</strain>
    </source>
</reference>
<dbReference type="SUPFAM" id="SSF52206">
    <property type="entry name" value="Hypothetical protein MTH538"/>
    <property type="match status" value="1"/>
</dbReference>
<dbReference type="RefSeq" id="WP_093353991.1">
    <property type="nucleotide sequence ID" value="NZ_FOUY01000049.1"/>
</dbReference>
<evidence type="ECO:0000313" key="2">
    <source>
        <dbReference type="EMBL" id="SFO37660.1"/>
    </source>
</evidence>
<dbReference type="AlphaFoldDB" id="A0A1I5GP21"/>
<sequence>MSDPRAFLSFDADNNQHEKTLFAGQCHSSSPTPFTVQDWSSKEPLPQAQWEELIKQKINTTNMLIVLVGRSMGSATGVHKEIAMAASQNVPIFGVYVNGAGPHSTLPPGLQRNRTMTWNWNDIGAAVKQMMTEGKNG</sequence>
<name>A0A1I5GP21_PSUAM</name>
<accession>A0A1I5GP21</accession>
<gene>
    <name evidence="2" type="ORF">SAMN05216207_10495</name>
</gene>
<dbReference type="OrthoDB" id="9809731at2"/>
<protein>
    <submittedName>
        <fullName evidence="2">MTH538 TIR-like domain</fullName>
    </submittedName>
</protein>
<keyword evidence="3" id="KW-1185">Reference proteome</keyword>
<dbReference type="Pfam" id="PF08937">
    <property type="entry name" value="ThsB_TIR"/>
    <property type="match status" value="1"/>
</dbReference>
<proteinExistence type="predicted"/>
<dbReference type="InterPro" id="IPR015032">
    <property type="entry name" value="ThsB__TIR-like_domain"/>
</dbReference>
<evidence type="ECO:0000259" key="1">
    <source>
        <dbReference type="Pfam" id="PF08937"/>
    </source>
</evidence>
<dbReference type="EMBL" id="FOUY01000049">
    <property type="protein sequence ID" value="SFO37660.1"/>
    <property type="molecule type" value="Genomic_DNA"/>
</dbReference>
<feature type="domain" description="Thoeris protein ThsB TIR-like" evidence="1">
    <location>
        <begin position="7"/>
        <end position="99"/>
    </location>
</feature>
<organism evidence="2 3">
    <name type="scientific">Pseudonocardia ammonioxydans</name>
    <dbReference type="NCBI Taxonomy" id="260086"/>
    <lineage>
        <taxon>Bacteria</taxon>
        <taxon>Bacillati</taxon>
        <taxon>Actinomycetota</taxon>
        <taxon>Actinomycetes</taxon>
        <taxon>Pseudonocardiales</taxon>
        <taxon>Pseudonocardiaceae</taxon>
        <taxon>Pseudonocardia</taxon>
    </lineage>
</organism>
<dbReference type="Proteomes" id="UP000199614">
    <property type="component" value="Unassembled WGS sequence"/>
</dbReference>
<dbReference type="InterPro" id="IPR036490">
    <property type="entry name" value="ThsB_TIR-like_sf"/>
</dbReference>
<dbReference type="Gene3D" id="3.40.50.9200">
    <property type="entry name" value="Hypothetical protein MTH538"/>
    <property type="match status" value="1"/>
</dbReference>
<evidence type="ECO:0000313" key="3">
    <source>
        <dbReference type="Proteomes" id="UP000199614"/>
    </source>
</evidence>